<feature type="compositionally biased region" description="Polar residues" evidence="1">
    <location>
        <begin position="305"/>
        <end position="319"/>
    </location>
</feature>
<dbReference type="Proteomes" id="UP000593561">
    <property type="component" value="Unassembled WGS sequence"/>
</dbReference>
<sequence length="338" mass="35861">MLASFSSEPLPFQCLVDMLLEYKSRQLPVLPESHSRASGGFAGFSTIANDFAFEGFYVAPHLHRLTPRFSNPFANTGPDSQFRPRAVDFGSNATADKPNEYGPGLHVHDRPSGLHYEFGPQANNISSGPTSNYVEFANFLRREHELGLSSASDCPAFGPSLTEPSSAQPPELSSPSNISPSTSAVPQDNLSSGPVSGILSIAGDNESRNVLDAFFLGKAVAEALNEIIESTIGEFFSVVGRLQAEQQKQVQDFQEEVLERAKRAKEQAAREALEAQRLIPKSTSLSTSMGSGATANNGAAAKASPSTANNGVSTTPSSYNPANPAAANTDPGPDTKKE</sequence>
<dbReference type="Pfam" id="PF20711">
    <property type="entry name" value="DUF6825"/>
    <property type="match status" value="1"/>
</dbReference>
<dbReference type="EMBL" id="JABFAC010000001">
    <property type="protein sequence ID" value="MBA0605319.1"/>
    <property type="molecule type" value="Genomic_DNA"/>
</dbReference>
<proteinExistence type="predicted"/>
<reference evidence="2 3" key="1">
    <citation type="journal article" date="2019" name="Genome Biol. Evol.">
        <title>Insights into the evolution of the New World diploid cottons (Gossypium, subgenus Houzingenia) based on genome sequencing.</title>
        <authorList>
            <person name="Grover C.E."/>
            <person name="Arick M.A. 2nd"/>
            <person name="Thrash A."/>
            <person name="Conover J.L."/>
            <person name="Sanders W.S."/>
            <person name="Peterson D.G."/>
            <person name="Frelichowski J.E."/>
            <person name="Scheffler J.A."/>
            <person name="Scheffler B.E."/>
            <person name="Wendel J.F."/>
        </authorList>
    </citation>
    <scope>NUCLEOTIDE SEQUENCE [LARGE SCALE GENOMIC DNA]</scope>
    <source>
        <strain evidence="2">27</strain>
        <tissue evidence="2">Leaf</tissue>
    </source>
</reference>
<evidence type="ECO:0000313" key="2">
    <source>
        <dbReference type="EMBL" id="MBA0605319.1"/>
    </source>
</evidence>
<dbReference type="GO" id="GO:0010027">
    <property type="term" value="P:thylakoid membrane organization"/>
    <property type="evidence" value="ECO:0007669"/>
    <property type="project" value="InterPro"/>
</dbReference>
<evidence type="ECO:0000256" key="1">
    <source>
        <dbReference type="SAM" id="MobiDB-lite"/>
    </source>
</evidence>
<gene>
    <name evidence="2" type="ORF">Godav_017907</name>
</gene>
<dbReference type="AlphaFoldDB" id="A0A7J8QUR8"/>
<accession>A0A7J8QUR8</accession>
<dbReference type="PANTHER" id="PTHR35745">
    <property type="entry name" value="BNACNNG14650D PROTEIN"/>
    <property type="match status" value="1"/>
</dbReference>
<dbReference type="PANTHER" id="PTHR35745:SF1">
    <property type="entry name" value="OS04G0513000 PROTEIN"/>
    <property type="match status" value="1"/>
</dbReference>
<feature type="compositionally biased region" description="Low complexity" evidence="1">
    <location>
        <begin position="169"/>
        <end position="183"/>
    </location>
</feature>
<organism evidence="2 3">
    <name type="scientific">Gossypium davidsonii</name>
    <name type="common">Davidson's cotton</name>
    <name type="synonym">Gossypium klotzschianum subsp. davidsonii</name>
    <dbReference type="NCBI Taxonomy" id="34287"/>
    <lineage>
        <taxon>Eukaryota</taxon>
        <taxon>Viridiplantae</taxon>
        <taxon>Streptophyta</taxon>
        <taxon>Embryophyta</taxon>
        <taxon>Tracheophyta</taxon>
        <taxon>Spermatophyta</taxon>
        <taxon>Magnoliopsida</taxon>
        <taxon>eudicotyledons</taxon>
        <taxon>Gunneridae</taxon>
        <taxon>Pentapetalae</taxon>
        <taxon>rosids</taxon>
        <taxon>malvids</taxon>
        <taxon>Malvales</taxon>
        <taxon>Malvaceae</taxon>
        <taxon>Malvoideae</taxon>
        <taxon>Gossypium</taxon>
    </lineage>
</organism>
<name>A0A7J8QUR8_GOSDV</name>
<feature type="region of interest" description="Disordered" evidence="1">
    <location>
        <begin position="268"/>
        <end position="338"/>
    </location>
</feature>
<keyword evidence="3" id="KW-1185">Reference proteome</keyword>
<comment type="caution">
    <text evidence="2">The sequence shown here is derived from an EMBL/GenBank/DDBJ whole genome shotgun (WGS) entry which is preliminary data.</text>
</comment>
<feature type="region of interest" description="Disordered" evidence="1">
    <location>
        <begin position="155"/>
        <end position="190"/>
    </location>
</feature>
<feature type="compositionally biased region" description="Low complexity" evidence="1">
    <location>
        <begin position="320"/>
        <end position="332"/>
    </location>
</feature>
<dbReference type="InterPro" id="IPR040003">
    <property type="entry name" value="PG18-like"/>
</dbReference>
<feature type="compositionally biased region" description="Low complexity" evidence="1">
    <location>
        <begin position="290"/>
        <end position="304"/>
    </location>
</feature>
<evidence type="ECO:0000313" key="3">
    <source>
        <dbReference type="Proteomes" id="UP000593561"/>
    </source>
</evidence>
<dbReference type="GO" id="GO:0009535">
    <property type="term" value="C:chloroplast thylakoid membrane"/>
    <property type="evidence" value="ECO:0007669"/>
    <property type="project" value="TreeGrafter"/>
</dbReference>
<protein>
    <submittedName>
        <fullName evidence="2">Uncharacterized protein</fullName>
    </submittedName>
</protein>